<evidence type="ECO:0000256" key="1">
    <source>
        <dbReference type="SAM" id="Phobius"/>
    </source>
</evidence>
<name>A0ABR7LN88_9ACTN</name>
<proteinExistence type="predicted"/>
<gene>
    <name evidence="2" type="ORF">HKK74_12470</name>
</gene>
<keyword evidence="1" id="KW-1133">Transmembrane helix</keyword>
<keyword evidence="3" id="KW-1185">Reference proteome</keyword>
<feature type="transmembrane region" description="Helical" evidence="1">
    <location>
        <begin position="52"/>
        <end position="70"/>
    </location>
</feature>
<dbReference type="EMBL" id="JABVEC010000007">
    <property type="protein sequence ID" value="MBC6466310.1"/>
    <property type="molecule type" value="Genomic_DNA"/>
</dbReference>
<sequence length="199" mass="21675">MDRDVVLAARSRTLRARRISTWPMAVGGALIVAIAVLLGVELVSDGDGAGAFAWAALQGLPGVVLLVGASREFAAVRRLRELWNTTEVPAVAMRMSARGLRCSIDMTPDELFFPWSAVTGFQLRTWRGQRFLVLALAPGVTASTPGVSGLDHPDVERVLHRKVFGIKGIRFAVSTLRRPAEEIDQALTHFSEGRVRIHP</sequence>
<keyword evidence="1" id="KW-0812">Transmembrane</keyword>
<reference evidence="2 3" key="1">
    <citation type="submission" date="2020-06" db="EMBL/GenBank/DDBJ databases">
        <title>Actinomadura xiongansis sp. nov., isolated from soil of Baiyangdian.</title>
        <authorList>
            <person name="Zhang X."/>
        </authorList>
    </citation>
    <scope>NUCLEOTIDE SEQUENCE [LARGE SCALE GENOMIC DNA]</scope>
    <source>
        <strain evidence="2 3">HBUM206468</strain>
    </source>
</reference>
<keyword evidence="1" id="KW-0472">Membrane</keyword>
<comment type="caution">
    <text evidence="2">The sequence shown here is derived from an EMBL/GenBank/DDBJ whole genome shotgun (WGS) entry which is preliminary data.</text>
</comment>
<dbReference type="RefSeq" id="WP_187243309.1">
    <property type="nucleotide sequence ID" value="NZ_BAAAOK010000071.1"/>
</dbReference>
<accession>A0ABR7LN88</accession>
<evidence type="ECO:0000313" key="3">
    <source>
        <dbReference type="Proteomes" id="UP000805614"/>
    </source>
</evidence>
<evidence type="ECO:0008006" key="4">
    <source>
        <dbReference type="Google" id="ProtNLM"/>
    </source>
</evidence>
<feature type="transmembrane region" description="Helical" evidence="1">
    <location>
        <begin position="21"/>
        <end position="40"/>
    </location>
</feature>
<dbReference type="Proteomes" id="UP000805614">
    <property type="component" value="Unassembled WGS sequence"/>
</dbReference>
<protein>
    <recommendedName>
        <fullName evidence="4">PH domain-containing protein</fullName>
    </recommendedName>
</protein>
<organism evidence="2 3">
    <name type="scientific">Actinomadura alba</name>
    <dbReference type="NCBI Taxonomy" id="406431"/>
    <lineage>
        <taxon>Bacteria</taxon>
        <taxon>Bacillati</taxon>
        <taxon>Actinomycetota</taxon>
        <taxon>Actinomycetes</taxon>
        <taxon>Streptosporangiales</taxon>
        <taxon>Thermomonosporaceae</taxon>
        <taxon>Actinomadura</taxon>
    </lineage>
</organism>
<evidence type="ECO:0000313" key="2">
    <source>
        <dbReference type="EMBL" id="MBC6466310.1"/>
    </source>
</evidence>